<reference evidence="3 4" key="1">
    <citation type="submission" date="2020-01" db="EMBL/GenBank/DDBJ databases">
        <title>Ponticoccus aerotolerans gen. nov., sp. nov., an anaerobic bacterium and proposal of Ponticoccusceae fam. nov., Ponticoccusles ord. nov. and Ponticoccuse classis nov. in the phylum Kiritimatiellaeota.</title>
        <authorList>
            <person name="Zhou L.Y."/>
            <person name="Du Z.J."/>
        </authorList>
    </citation>
    <scope>NUCLEOTIDE SEQUENCE [LARGE SCALE GENOMIC DNA]</scope>
    <source>
        <strain evidence="3 4">S-5007</strain>
    </source>
</reference>
<evidence type="ECO:0000313" key="3">
    <source>
        <dbReference type="EMBL" id="QHI69952.1"/>
    </source>
</evidence>
<dbReference type="Proteomes" id="UP000464954">
    <property type="component" value="Chromosome"/>
</dbReference>
<sequence length="423" mass="46458">MMTKKNAFRIANLILTLAITLTVSGWIPFTAPVTINSSPEGAPVFKAGEEDPIGVTPFQTYVFLLDKELEIRLDKFYTESIVLNYDSPEDLFFELRPQPVLVYTKPSAEIYEADSGKLAGDTPMDVEVLVDEARDYVIKKKDYYDQNVTISLETQNPQIFELKHRPLITVSTAQDNVEIYENGSFVSKAPMTEEISKPRTFEFRKDGYFSKTVSLTPAQTHEMSYKMSVELNPLPVIEIKATPASAEIFMAGDNKSIGKGSAKVKIAEKTSFTVKADRYYEESFTVEAKSQLATVNLEAMPYVMITSSPSGAKVTMNGKSIGTTPVEQLIEKPVSVELTKEGYLPQTVTLDSNDLRPMITLEEEPPPPPPEPETNAAPVVVEEVVEEPVVAESTGLSPAVIGGIAVAALALIGIIIGFAKKKK</sequence>
<name>A0A6P1M7D9_9BACT</name>
<protein>
    <submittedName>
        <fullName evidence="3">PEGA domain-containing protein</fullName>
    </submittedName>
</protein>
<keyword evidence="1" id="KW-0812">Transmembrane</keyword>
<dbReference type="InterPro" id="IPR013229">
    <property type="entry name" value="PEGA"/>
</dbReference>
<dbReference type="EMBL" id="CP047593">
    <property type="protein sequence ID" value="QHI69952.1"/>
    <property type="molecule type" value="Genomic_DNA"/>
</dbReference>
<dbReference type="AlphaFoldDB" id="A0A6P1M7D9"/>
<evidence type="ECO:0000259" key="2">
    <source>
        <dbReference type="Pfam" id="PF08308"/>
    </source>
</evidence>
<keyword evidence="1" id="KW-0472">Membrane</keyword>
<feature type="transmembrane region" description="Helical" evidence="1">
    <location>
        <begin position="399"/>
        <end position="419"/>
    </location>
</feature>
<evidence type="ECO:0000256" key="1">
    <source>
        <dbReference type="SAM" id="Phobius"/>
    </source>
</evidence>
<keyword evidence="1" id="KW-1133">Transmembrane helix</keyword>
<feature type="domain" description="PEGA" evidence="2">
    <location>
        <begin position="303"/>
        <end position="354"/>
    </location>
</feature>
<dbReference type="Pfam" id="PF08308">
    <property type="entry name" value="PEGA"/>
    <property type="match status" value="1"/>
</dbReference>
<accession>A0A6P1M7D9</accession>
<gene>
    <name evidence="3" type="ORF">GT409_10980</name>
</gene>
<dbReference type="RefSeq" id="WP_160629133.1">
    <property type="nucleotide sequence ID" value="NZ_CP047593.1"/>
</dbReference>
<keyword evidence="4" id="KW-1185">Reference proteome</keyword>
<evidence type="ECO:0000313" key="4">
    <source>
        <dbReference type="Proteomes" id="UP000464954"/>
    </source>
</evidence>
<organism evidence="3 4">
    <name type="scientific">Tichowtungia aerotolerans</name>
    <dbReference type="NCBI Taxonomy" id="2697043"/>
    <lineage>
        <taxon>Bacteria</taxon>
        <taxon>Pseudomonadati</taxon>
        <taxon>Kiritimatiellota</taxon>
        <taxon>Tichowtungiia</taxon>
        <taxon>Tichowtungiales</taxon>
        <taxon>Tichowtungiaceae</taxon>
        <taxon>Tichowtungia</taxon>
    </lineage>
</organism>
<dbReference type="KEGG" id="taer:GT409_10980"/>
<proteinExistence type="predicted"/>